<keyword evidence="1" id="KW-0472">Membrane</keyword>
<sequence>MYYKISRFILAPTSGKPSTTADIFIANPQIDQEAILGKLFFLSEIESTKPDALKIINFFISALPAYYYQSEKISLREKMGMIKISDLFETALGKINAEFENFIKKEKIKIEPKAINLITGVVYKNELTFSATGKIKAWLIYPEKEAGASGADKKTYQISNVEEQAPEENKTHLNKIFFNITEGKIPPEGYFVFSNEIFPEYVNNRHLAKVITTLPPVSAVEYLKNQLHKINSYVTFLALIIKSSATPPVKCSIPQMQLNITANNSLERMNETENATEKYLSPVGLIPVNRYWGIIKNIWSKIIGGRERKLTTIIRDKVFFVKKHRLNFYTKIGGHVKIFFLYLFNIIAYLLRLLSRPRELTNKLSQVSRSGCRLAKSSFFNASRWFFNLSIISKVLLFIFIACSLLFCYSLYNLRLGQNEQVEQQSYQDLSQQLTQKQNQIEASLLYHNEEKAKEFIDETAALIEKLRQFKNIDQKLIDKFAAVNAEQTAKISHVIAVDSPVELINFNKLNLNAAIVAMVAANGRVYASDLNNQTVYEFNPSEKTANSLKSGVNDIDYGALWQNNQVIFLSAGGGITIDDKNNITDFTKSLANSKADVTAAASYNSRLYLLSAAQNNIFRYTRDFSSREPWIKENIDVKNAISFDVDGYVYLLKNNGEVIKLLSGYVNEFKLSGVNPALANPQKIRLTGDSEKGLIYVLEPAQRRLVVFEKSGQFLLQYKLPTLTNLKDFAVLEKEKKILLLNDAAVYEIKTEELK</sequence>
<dbReference type="Proteomes" id="UP000229335">
    <property type="component" value="Unassembled WGS sequence"/>
</dbReference>
<dbReference type="Gene3D" id="2.120.10.30">
    <property type="entry name" value="TolB, C-terminal domain"/>
    <property type="match status" value="1"/>
</dbReference>
<feature type="transmembrane region" description="Helical" evidence="1">
    <location>
        <begin position="385"/>
        <end position="412"/>
    </location>
</feature>
<evidence type="ECO:0000256" key="1">
    <source>
        <dbReference type="SAM" id="Phobius"/>
    </source>
</evidence>
<reference evidence="3" key="1">
    <citation type="submission" date="2017-09" db="EMBL/GenBank/DDBJ databases">
        <title>Depth-based differentiation of microbial function through sediment-hosted aquifers and enrichment of novel symbionts in the deep terrestrial subsurface.</title>
        <authorList>
            <person name="Probst A.J."/>
            <person name="Ladd B."/>
            <person name="Jarett J.K."/>
            <person name="Geller-Mcgrath D.E."/>
            <person name="Sieber C.M.K."/>
            <person name="Emerson J.B."/>
            <person name="Anantharaman K."/>
            <person name="Thomas B.C."/>
            <person name="Malmstrom R."/>
            <person name="Stieglmeier M."/>
            <person name="Klingl A."/>
            <person name="Woyke T."/>
            <person name="Ryan C.M."/>
            <person name="Banfield J.F."/>
        </authorList>
    </citation>
    <scope>NUCLEOTIDE SEQUENCE [LARGE SCALE GENOMIC DNA]</scope>
</reference>
<gene>
    <name evidence="2" type="ORF">COU00_02185</name>
</gene>
<dbReference type="EMBL" id="PFAS01000036">
    <property type="protein sequence ID" value="PIT93837.1"/>
    <property type="molecule type" value="Genomic_DNA"/>
</dbReference>
<accession>A0A2M6WM33</accession>
<proteinExistence type="predicted"/>
<dbReference type="SUPFAM" id="SSF101898">
    <property type="entry name" value="NHL repeat"/>
    <property type="match status" value="1"/>
</dbReference>
<name>A0A2M6WM33_9BACT</name>
<keyword evidence="1" id="KW-0812">Transmembrane</keyword>
<feature type="transmembrane region" description="Helical" evidence="1">
    <location>
        <begin position="332"/>
        <end position="354"/>
    </location>
</feature>
<protein>
    <submittedName>
        <fullName evidence="2">Uncharacterized protein</fullName>
    </submittedName>
</protein>
<keyword evidence="1" id="KW-1133">Transmembrane helix</keyword>
<organism evidence="2 3">
    <name type="scientific">Candidatus Falkowbacteria bacterium CG10_big_fil_rev_8_21_14_0_10_43_11</name>
    <dbReference type="NCBI Taxonomy" id="1974568"/>
    <lineage>
        <taxon>Bacteria</taxon>
        <taxon>Candidatus Falkowiibacteriota</taxon>
    </lineage>
</organism>
<dbReference type="InterPro" id="IPR011042">
    <property type="entry name" value="6-blade_b-propeller_TolB-like"/>
</dbReference>
<dbReference type="AlphaFoldDB" id="A0A2M6WM33"/>
<evidence type="ECO:0000313" key="3">
    <source>
        <dbReference type="Proteomes" id="UP000229335"/>
    </source>
</evidence>
<comment type="caution">
    <text evidence="2">The sequence shown here is derived from an EMBL/GenBank/DDBJ whole genome shotgun (WGS) entry which is preliminary data.</text>
</comment>
<evidence type="ECO:0000313" key="2">
    <source>
        <dbReference type="EMBL" id="PIT93837.1"/>
    </source>
</evidence>